<keyword evidence="1" id="KW-0732">Signal</keyword>
<keyword evidence="3" id="KW-1185">Reference proteome</keyword>
<organism evidence="2 3">
    <name type="scientific">Galerina marginata (strain CBS 339.88)</name>
    <dbReference type="NCBI Taxonomy" id="685588"/>
    <lineage>
        <taxon>Eukaryota</taxon>
        <taxon>Fungi</taxon>
        <taxon>Dikarya</taxon>
        <taxon>Basidiomycota</taxon>
        <taxon>Agaricomycotina</taxon>
        <taxon>Agaricomycetes</taxon>
        <taxon>Agaricomycetidae</taxon>
        <taxon>Agaricales</taxon>
        <taxon>Agaricineae</taxon>
        <taxon>Strophariaceae</taxon>
        <taxon>Galerina</taxon>
    </lineage>
</organism>
<sequence length="73" mass="8526">MLSIFVILSSLTSSRLQVYFSSCPSWPLCFSRVYHRPRCGYRHHLSMYIGTPIYPSQSTRIHPTSSRLKFTKN</sequence>
<protein>
    <recommendedName>
        <fullName evidence="4">Secreted protein</fullName>
    </recommendedName>
</protein>
<evidence type="ECO:0008006" key="4">
    <source>
        <dbReference type="Google" id="ProtNLM"/>
    </source>
</evidence>
<dbReference type="Proteomes" id="UP000027222">
    <property type="component" value="Unassembled WGS sequence"/>
</dbReference>
<evidence type="ECO:0000256" key="1">
    <source>
        <dbReference type="SAM" id="SignalP"/>
    </source>
</evidence>
<evidence type="ECO:0000313" key="3">
    <source>
        <dbReference type="Proteomes" id="UP000027222"/>
    </source>
</evidence>
<evidence type="ECO:0000313" key="2">
    <source>
        <dbReference type="EMBL" id="KDR69948.1"/>
    </source>
</evidence>
<reference evidence="3" key="1">
    <citation type="journal article" date="2014" name="Proc. Natl. Acad. Sci. U.S.A.">
        <title>Extensive sampling of basidiomycete genomes demonstrates inadequacy of the white-rot/brown-rot paradigm for wood decay fungi.</title>
        <authorList>
            <person name="Riley R."/>
            <person name="Salamov A.A."/>
            <person name="Brown D.W."/>
            <person name="Nagy L.G."/>
            <person name="Floudas D."/>
            <person name="Held B.W."/>
            <person name="Levasseur A."/>
            <person name="Lombard V."/>
            <person name="Morin E."/>
            <person name="Otillar R."/>
            <person name="Lindquist E.A."/>
            <person name="Sun H."/>
            <person name="LaButti K.M."/>
            <person name="Schmutz J."/>
            <person name="Jabbour D."/>
            <person name="Luo H."/>
            <person name="Baker S.E."/>
            <person name="Pisabarro A.G."/>
            <person name="Walton J.D."/>
            <person name="Blanchette R.A."/>
            <person name="Henrissat B."/>
            <person name="Martin F."/>
            <person name="Cullen D."/>
            <person name="Hibbett D.S."/>
            <person name="Grigoriev I.V."/>
        </authorList>
    </citation>
    <scope>NUCLEOTIDE SEQUENCE [LARGE SCALE GENOMIC DNA]</scope>
    <source>
        <strain evidence="3">CBS 339.88</strain>
    </source>
</reference>
<feature type="signal peptide" evidence="1">
    <location>
        <begin position="1"/>
        <end position="16"/>
    </location>
</feature>
<feature type="chain" id="PRO_5001648586" description="Secreted protein" evidence="1">
    <location>
        <begin position="17"/>
        <end position="73"/>
    </location>
</feature>
<dbReference type="EMBL" id="KL142399">
    <property type="protein sequence ID" value="KDR69948.1"/>
    <property type="molecule type" value="Genomic_DNA"/>
</dbReference>
<accession>A0A067ST96</accession>
<dbReference type="HOGENOM" id="CLU_2704977_0_0_1"/>
<dbReference type="AlphaFoldDB" id="A0A067ST96"/>
<name>A0A067ST96_GALM3</name>
<gene>
    <name evidence="2" type="ORF">GALMADRAFT_898516</name>
</gene>
<proteinExistence type="predicted"/>